<evidence type="ECO:0000256" key="3">
    <source>
        <dbReference type="ARBA" id="ARBA00022692"/>
    </source>
</evidence>
<feature type="transmembrane region" description="Helical" evidence="6">
    <location>
        <begin position="248"/>
        <end position="269"/>
    </location>
</feature>
<sequence length="627" mass="68119">MLILLKRSIIILVILLSSQSAFAQSIEIPHTALSGISFSVEAQNIPDSIKTIELNLLGANSSYVYKLEVKNGEVNDEIKISNSGKYEIRNSLEPSKTEFIRVIPGWLSIIPPLLAILLALLIRQVIVSLLAGIYVGAIFLYDFNPFTALLRLSDTIILDVLIDADHMYVIIFTLLIGGVVGIISKNGGTTGLANQITKLAKTAKSGMIASWLMGVVIFFDDYANSLIIGNMMRPITDKLKISREKLSYIVDSTAAPVASIMIISTWIGYELGLINEGLKAIGSAENAYDVFIKTIPYRFYPIAAVFFVFLTSYLQRDFGPMFKAEKRAKTTGKLIGDGVEVKNFLSSDDRFPNKKGGKWINSVIPILVILIGTIVGLFYTGMLSLEASGITDYSLQNIISHSDSFKSLLWASFGAAAVAVVMTIWQKILSLHDSMEAWQRGIQSMLFAVIILVFAWGISQVTVELKTADYIISVLSDSINPRLLPVLVFIICGGISFATGTSWGTMAIVMPIVIPLASEVSNIAGFSSADTTIIIHGVISSVLAGSVWGDHCSPIADTTILSSMASQCNHIDHVRTQLPYAVMVGTVTMILGDLLTAYGLNPFLAILLIFAALYFILMLVGKKVSTV</sequence>
<feature type="transmembrane region" description="Helical" evidence="6">
    <location>
        <begin position="359"/>
        <end position="379"/>
    </location>
</feature>
<feature type="domain" description="Na+/H+ antiporter NhaC-like C-terminal" evidence="7">
    <location>
        <begin position="258"/>
        <end position="591"/>
    </location>
</feature>
<keyword evidence="2" id="KW-1003">Cell membrane</keyword>
<feature type="transmembrane region" description="Helical" evidence="6">
    <location>
        <begin position="603"/>
        <end position="621"/>
    </location>
</feature>
<feature type="transmembrane region" description="Helical" evidence="6">
    <location>
        <begin position="445"/>
        <end position="463"/>
    </location>
</feature>
<evidence type="ECO:0000256" key="6">
    <source>
        <dbReference type="SAM" id="Phobius"/>
    </source>
</evidence>
<dbReference type="PANTHER" id="PTHR43478">
    <property type="entry name" value="NA+/H+ ANTIPORTER-RELATED"/>
    <property type="match status" value="1"/>
</dbReference>
<evidence type="ECO:0000259" key="7">
    <source>
        <dbReference type="Pfam" id="PF03553"/>
    </source>
</evidence>
<name>A0A3B1CNZ4_9ZZZZ</name>
<dbReference type="GO" id="GO:0005886">
    <property type="term" value="C:plasma membrane"/>
    <property type="evidence" value="ECO:0007669"/>
    <property type="project" value="UniProtKB-SubCell"/>
</dbReference>
<feature type="transmembrane region" description="Helical" evidence="6">
    <location>
        <begin position="208"/>
        <end position="227"/>
    </location>
</feature>
<organism evidence="8">
    <name type="scientific">hydrothermal vent metagenome</name>
    <dbReference type="NCBI Taxonomy" id="652676"/>
    <lineage>
        <taxon>unclassified sequences</taxon>
        <taxon>metagenomes</taxon>
        <taxon>ecological metagenomes</taxon>
    </lineage>
</organism>
<accession>A0A3B1CNZ4</accession>
<feature type="transmembrane region" description="Helical" evidence="6">
    <location>
        <begin position="483"/>
        <end position="509"/>
    </location>
</feature>
<evidence type="ECO:0000256" key="1">
    <source>
        <dbReference type="ARBA" id="ARBA00004651"/>
    </source>
</evidence>
<feature type="transmembrane region" description="Helical" evidence="6">
    <location>
        <begin position="578"/>
        <end position="597"/>
    </location>
</feature>
<gene>
    <name evidence="8" type="ORF">MNBD_IGNAVI01-1074</name>
</gene>
<evidence type="ECO:0000256" key="5">
    <source>
        <dbReference type="ARBA" id="ARBA00023136"/>
    </source>
</evidence>
<reference evidence="8" key="1">
    <citation type="submission" date="2018-06" db="EMBL/GenBank/DDBJ databases">
        <authorList>
            <person name="Zhirakovskaya E."/>
        </authorList>
    </citation>
    <scope>NUCLEOTIDE SEQUENCE</scope>
</reference>
<evidence type="ECO:0000256" key="2">
    <source>
        <dbReference type="ARBA" id="ARBA00022475"/>
    </source>
</evidence>
<feature type="transmembrane region" description="Helical" evidence="6">
    <location>
        <begin position="167"/>
        <end position="188"/>
    </location>
</feature>
<evidence type="ECO:0000313" key="8">
    <source>
        <dbReference type="EMBL" id="VAX25678.1"/>
    </source>
</evidence>
<proteinExistence type="predicted"/>
<dbReference type="Pfam" id="PF03553">
    <property type="entry name" value="Na_H_antiporter"/>
    <property type="match status" value="1"/>
</dbReference>
<dbReference type="AlphaFoldDB" id="A0A3B1CNZ4"/>
<protein>
    <submittedName>
        <fullName evidence="8">Na+/H+ antiporter</fullName>
    </submittedName>
</protein>
<dbReference type="EMBL" id="UOGD01000306">
    <property type="protein sequence ID" value="VAX25678.1"/>
    <property type="molecule type" value="Genomic_DNA"/>
</dbReference>
<keyword evidence="4 6" id="KW-1133">Transmembrane helix</keyword>
<feature type="transmembrane region" description="Helical" evidence="6">
    <location>
        <begin position="113"/>
        <end position="141"/>
    </location>
</feature>
<dbReference type="PANTHER" id="PTHR43478:SF1">
    <property type="entry name" value="NA+_H+ ANTIPORTER NHAC-LIKE C-TERMINAL DOMAIN-CONTAINING PROTEIN"/>
    <property type="match status" value="1"/>
</dbReference>
<evidence type="ECO:0000256" key="4">
    <source>
        <dbReference type="ARBA" id="ARBA00022989"/>
    </source>
</evidence>
<keyword evidence="3 6" id="KW-0812">Transmembrane</keyword>
<feature type="transmembrane region" description="Helical" evidence="6">
    <location>
        <begin position="297"/>
        <end position="314"/>
    </location>
</feature>
<keyword evidence="5 6" id="KW-0472">Membrane</keyword>
<feature type="transmembrane region" description="Helical" evidence="6">
    <location>
        <begin position="407"/>
        <end position="425"/>
    </location>
</feature>
<comment type="subcellular location">
    <subcellularLocation>
        <location evidence="1">Cell membrane</location>
        <topology evidence="1">Multi-pass membrane protein</topology>
    </subcellularLocation>
</comment>
<dbReference type="InterPro" id="IPR018461">
    <property type="entry name" value="Na/H_Antiport_NhaC-like_C"/>
</dbReference>